<proteinExistence type="predicted"/>
<protein>
    <submittedName>
        <fullName evidence="1">HAD family hydrolase</fullName>
    </submittedName>
</protein>
<organism evidence="1 2">
    <name type="scientific">Vagococcus vulneris</name>
    <dbReference type="NCBI Taxonomy" id="1977869"/>
    <lineage>
        <taxon>Bacteria</taxon>
        <taxon>Bacillati</taxon>
        <taxon>Bacillota</taxon>
        <taxon>Bacilli</taxon>
        <taxon>Lactobacillales</taxon>
        <taxon>Enterococcaceae</taxon>
        <taxon>Vagococcus</taxon>
    </lineage>
</organism>
<dbReference type="InterPro" id="IPR021130">
    <property type="entry name" value="PRib-ATP_PPHydrolase-like"/>
</dbReference>
<dbReference type="InterPro" id="IPR023292">
    <property type="entry name" value="NTP_PyroPHydrolase-like_dom_sf"/>
</dbReference>
<keyword evidence="2" id="KW-1185">Reference proteome</keyword>
<evidence type="ECO:0000313" key="1">
    <source>
        <dbReference type="EMBL" id="RST98797.1"/>
    </source>
</evidence>
<accession>A0A429ZY25</accession>
<evidence type="ECO:0000313" key="2">
    <source>
        <dbReference type="Proteomes" id="UP000287857"/>
    </source>
</evidence>
<dbReference type="Gene3D" id="1.10.3420.10">
    <property type="entry name" value="putative ntp pyrophosphohydrolase like domain"/>
    <property type="match status" value="1"/>
</dbReference>
<dbReference type="RefSeq" id="WP_125984053.1">
    <property type="nucleotide sequence ID" value="NZ_NGJS01000008.1"/>
</dbReference>
<sequence>MSYFEKVSEFHRVFDPNESEEIRTLSDQEAEYRTSFKLEELIEFLYAASDGDNDLFDSFIAGLHDQMDQQAEKIKKQPPVHSDKLVGEVDALIDLLYFTFGTFVKMGINPEPIFDIVHAANMGKLFPDGQPHYHDVTGKVLKPDNWERDFAPELKIKAAVRQQQNKSVSD</sequence>
<dbReference type="OrthoDB" id="9810101at2"/>
<comment type="caution">
    <text evidence="1">The sequence shown here is derived from an EMBL/GenBank/DDBJ whole genome shotgun (WGS) entry which is preliminary data.</text>
</comment>
<dbReference type="AlphaFoldDB" id="A0A429ZY25"/>
<dbReference type="Pfam" id="PF01503">
    <property type="entry name" value="PRA-PH"/>
    <property type="match status" value="1"/>
</dbReference>
<name>A0A429ZY25_9ENTE</name>
<dbReference type="Proteomes" id="UP000287857">
    <property type="component" value="Unassembled WGS sequence"/>
</dbReference>
<reference evidence="1 2" key="1">
    <citation type="submission" date="2017-05" db="EMBL/GenBank/DDBJ databases">
        <title>Vagococcus spp. assemblies.</title>
        <authorList>
            <person name="Gulvik C.A."/>
        </authorList>
    </citation>
    <scope>NUCLEOTIDE SEQUENCE [LARGE SCALE GENOMIC DNA]</scope>
    <source>
        <strain evidence="1 2">SS1995</strain>
    </source>
</reference>
<dbReference type="EMBL" id="NGJS01000008">
    <property type="protein sequence ID" value="RST98797.1"/>
    <property type="molecule type" value="Genomic_DNA"/>
</dbReference>
<dbReference type="GO" id="GO:0016787">
    <property type="term" value="F:hydrolase activity"/>
    <property type="evidence" value="ECO:0007669"/>
    <property type="project" value="UniProtKB-KW"/>
</dbReference>
<gene>
    <name evidence="1" type="ORF">CBF37_07045</name>
</gene>
<keyword evidence="1" id="KW-0378">Hydrolase</keyword>